<reference evidence="3" key="1">
    <citation type="journal article" date="2014" name="Proc. Natl. Acad. Sci. U.S.A.">
        <title>Extensive sampling of basidiomycete genomes demonstrates inadequacy of the white-rot/brown-rot paradigm for wood decay fungi.</title>
        <authorList>
            <person name="Riley R."/>
            <person name="Salamov A.A."/>
            <person name="Brown D.W."/>
            <person name="Nagy L.G."/>
            <person name="Floudas D."/>
            <person name="Held B.W."/>
            <person name="Levasseur A."/>
            <person name="Lombard V."/>
            <person name="Morin E."/>
            <person name="Otillar R."/>
            <person name="Lindquist E.A."/>
            <person name="Sun H."/>
            <person name="LaButti K.M."/>
            <person name="Schmutz J."/>
            <person name="Jabbour D."/>
            <person name="Luo H."/>
            <person name="Baker S.E."/>
            <person name="Pisabarro A.G."/>
            <person name="Walton J.D."/>
            <person name="Blanchette R.A."/>
            <person name="Henrissat B."/>
            <person name="Martin F."/>
            <person name="Cullen D."/>
            <person name="Hibbett D.S."/>
            <person name="Grigoriev I.V."/>
        </authorList>
    </citation>
    <scope>NUCLEOTIDE SEQUENCE [LARGE SCALE GENOMIC DNA]</scope>
    <source>
        <strain evidence="3">CBS 339.88</strain>
    </source>
</reference>
<dbReference type="EMBL" id="KL142394">
    <property type="protein sequence ID" value="KDR70994.1"/>
    <property type="molecule type" value="Genomic_DNA"/>
</dbReference>
<evidence type="ECO:0000313" key="2">
    <source>
        <dbReference type="EMBL" id="KDR70994.1"/>
    </source>
</evidence>
<dbReference type="AlphaFoldDB" id="A0A067STJ3"/>
<evidence type="ECO:0000256" key="1">
    <source>
        <dbReference type="SAM" id="MobiDB-lite"/>
    </source>
</evidence>
<sequence>MEVDTRLRFMLAKFPRHNSYIEDEKQNLLLKGIPFDEIEINSPWPGVYDVKDPDEETVQMESSQPDEEEDDVLLSESLAGENETKESADYKGKGKENNYYDPNWDTEQGPLLRTRTPFKRSKDLFTGPNNSVTTPFPRNHL</sequence>
<feature type="compositionally biased region" description="Acidic residues" evidence="1">
    <location>
        <begin position="55"/>
        <end position="73"/>
    </location>
</feature>
<proteinExistence type="predicted"/>
<protein>
    <submittedName>
        <fullName evidence="2">Uncharacterized protein</fullName>
    </submittedName>
</protein>
<dbReference type="HOGENOM" id="CLU_1825421_0_0_1"/>
<name>A0A067STJ3_GALM3</name>
<organism evidence="2 3">
    <name type="scientific">Galerina marginata (strain CBS 339.88)</name>
    <dbReference type="NCBI Taxonomy" id="685588"/>
    <lineage>
        <taxon>Eukaryota</taxon>
        <taxon>Fungi</taxon>
        <taxon>Dikarya</taxon>
        <taxon>Basidiomycota</taxon>
        <taxon>Agaricomycotina</taxon>
        <taxon>Agaricomycetes</taxon>
        <taxon>Agaricomycetidae</taxon>
        <taxon>Agaricales</taxon>
        <taxon>Agaricineae</taxon>
        <taxon>Strophariaceae</taxon>
        <taxon>Galerina</taxon>
    </lineage>
</organism>
<feature type="compositionally biased region" description="Polar residues" evidence="1">
    <location>
        <begin position="127"/>
        <end position="141"/>
    </location>
</feature>
<feature type="region of interest" description="Disordered" evidence="1">
    <location>
        <begin position="55"/>
        <end position="141"/>
    </location>
</feature>
<dbReference type="Proteomes" id="UP000027222">
    <property type="component" value="Unassembled WGS sequence"/>
</dbReference>
<feature type="compositionally biased region" description="Basic and acidic residues" evidence="1">
    <location>
        <begin position="82"/>
        <end position="98"/>
    </location>
</feature>
<gene>
    <name evidence="2" type="ORF">GALMADRAFT_144079</name>
</gene>
<evidence type="ECO:0000313" key="3">
    <source>
        <dbReference type="Proteomes" id="UP000027222"/>
    </source>
</evidence>
<keyword evidence="3" id="KW-1185">Reference proteome</keyword>
<accession>A0A067STJ3</accession>